<evidence type="ECO:0000313" key="5">
    <source>
        <dbReference type="Proteomes" id="UP000002015"/>
    </source>
</evidence>
<dbReference type="EMBL" id="CP000821">
    <property type="protein sequence ID" value="ABV37790.1"/>
    <property type="molecule type" value="Genomic_DNA"/>
</dbReference>
<organism evidence="4 5">
    <name type="scientific">Shewanella sediminis (strain HAW-EB3)</name>
    <dbReference type="NCBI Taxonomy" id="425104"/>
    <lineage>
        <taxon>Bacteria</taxon>
        <taxon>Pseudomonadati</taxon>
        <taxon>Pseudomonadota</taxon>
        <taxon>Gammaproteobacteria</taxon>
        <taxon>Alteromonadales</taxon>
        <taxon>Shewanellaceae</taxon>
        <taxon>Shewanella</taxon>
    </lineage>
</organism>
<protein>
    <submittedName>
        <fullName evidence="4">4'-phosphopantetheinyl transferase</fullName>
    </submittedName>
</protein>
<feature type="domain" description="4'-phosphopantetheinyl transferase" evidence="3">
    <location>
        <begin position="150"/>
        <end position="238"/>
    </location>
</feature>
<proteinExistence type="inferred from homology"/>
<dbReference type="KEGG" id="sse:Ssed_3186"/>
<dbReference type="eggNOG" id="COG2091">
    <property type="taxonomic scope" value="Bacteria"/>
</dbReference>
<dbReference type="GO" id="GO:0008897">
    <property type="term" value="F:holo-[acyl-carrier-protein] synthase activity"/>
    <property type="evidence" value="ECO:0007669"/>
    <property type="project" value="InterPro"/>
</dbReference>
<sequence length="312" mass="35023">MAPKLLQPCSLPTVKLYFCPLDFTSMNFAQAQIIQSWLSEDESVKVSRYIQLTARDKGLMVRGYLRGILSICSGYKHDELIGDKGIAPGDWRFQYGEKGKPSLVPEQREMTGLEFNISHSGNWLVIAVIKQSSGQSGSLGAASMSENIELGVDIERYRTSTNIYPILNHYFTQDESESLLALDEDAQRERFFDLWALKESYIKAKGLGLALSLKSFSFGFSHATDHELALYEDNTLIETLSVLSNLELNFHKESSLTESKRDAVSKSASDEWSLFLGRLNSEYRFAVSIGSAGDLGLEAHKMDLSRLLTRYQ</sequence>
<dbReference type="AlphaFoldDB" id="A8FY67"/>
<dbReference type="RefSeq" id="WP_012143520.1">
    <property type="nucleotide sequence ID" value="NC_009831.1"/>
</dbReference>
<dbReference type="PANTHER" id="PTHR12215">
    <property type="entry name" value="PHOSPHOPANTETHEINE TRANSFERASE"/>
    <property type="match status" value="1"/>
</dbReference>
<keyword evidence="2 4" id="KW-0808">Transferase</keyword>
<dbReference type="GO" id="GO:0000287">
    <property type="term" value="F:magnesium ion binding"/>
    <property type="evidence" value="ECO:0007669"/>
    <property type="project" value="InterPro"/>
</dbReference>
<name>A8FY67_SHESH</name>
<dbReference type="InterPro" id="IPR008278">
    <property type="entry name" value="4-PPantetheinyl_Trfase_dom"/>
</dbReference>
<dbReference type="Pfam" id="PF01648">
    <property type="entry name" value="ACPS"/>
    <property type="match status" value="1"/>
</dbReference>
<dbReference type="PANTHER" id="PTHR12215:SF10">
    <property type="entry name" value="L-AMINOADIPATE-SEMIALDEHYDE DEHYDROGENASE-PHOSPHOPANTETHEINYL TRANSFERASE"/>
    <property type="match status" value="1"/>
</dbReference>
<dbReference type="GO" id="GO:0005829">
    <property type="term" value="C:cytosol"/>
    <property type="evidence" value="ECO:0007669"/>
    <property type="project" value="TreeGrafter"/>
</dbReference>
<evidence type="ECO:0000259" key="3">
    <source>
        <dbReference type="Pfam" id="PF01648"/>
    </source>
</evidence>
<dbReference type="Proteomes" id="UP000002015">
    <property type="component" value="Chromosome"/>
</dbReference>
<reference evidence="4 5" key="1">
    <citation type="submission" date="2007-08" db="EMBL/GenBank/DDBJ databases">
        <title>Complete sequence of Shewanella sediminis HAW-EB3.</title>
        <authorList>
            <consortium name="US DOE Joint Genome Institute"/>
            <person name="Copeland A."/>
            <person name="Lucas S."/>
            <person name="Lapidus A."/>
            <person name="Barry K."/>
            <person name="Glavina del Rio T."/>
            <person name="Dalin E."/>
            <person name="Tice H."/>
            <person name="Pitluck S."/>
            <person name="Chertkov O."/>
            <person name="Brettin T."/>
            <person name="Bruce D."/>
            <person name="Detter J.C."/>
            <person name="Han C."/>
            <person name="Schmutz J."/>
            <person name="Larimer F."/>
            <person name="Land M."/>
            <person name="Hauser L."/>
            <person name="Kyrpides N."/>
            <person name="Kim E."/>
            <person name="Zhao J.-S."/>
            <person name="Richardson P."/>
        </authorList>
    </citation>
    <scope>NUCLEOTIDE SEQUENCE [LARGE SCALE GENOMIC DNA]</scope>
    <source>
        <strain evidence="4 5">HAW-EB3</strain>
    </source>
</reference>
<evidence type="ECO:0000256" key="2">
    <source>
        <dbReference type="ARBA" id="ARBA00022679"/>
    </source>
</evidence>
<dbReference type="InterPro" id="IPR050559">
    <property type="entry name" value="P-Pant_transferase_sf"/>
</dbReference>
<dbReference type="Gene3D" id="3.90.470.20">
    <property type="entry name" value="4'-phosphopantetheinyl transferase domain"/>
    <property type="match status" value="1"/>
</dbReference>
<evidence type="ECO:0000313" key="4">
    <source>
        <dbReference type="EMBL" id="ABV37790.1"/>
    </source>
</evidence>
<dbReference type="InterPro" id="IPR037143">
    <property type="entry name" value="4-PPantetheinyl_Trfase_dom_sf"/>
</dbReference>
<dbReference type="HOGENOM" id="CLU_057011_4_1_6"/>
<comment type="similarity">
    <text evidence="1">Belongs to the P-Pant transferase superfamily. Gsp/Sfp/HetI/AcpT family.</text>
</comment>
<evidence type="ECO:0000256" key="1">
    <source>
        <dbReference type="ARBA" id="ARBA00010990"/>
    </source>
</evidence>
<dbReference type="SUPFAM" id="SSF56214">
    <property type="entry name" value="4'-phosphopantetheinyl transferase"/>
    <property type="match status" value="2"/>
</dbReference>
<keyword evidence="5" id="KW-1185">Reference proteome</keyword>
<gene>
    <name evidence="4" type="ordered locus">Ssed_3186</name>
</gene>
<accession>A8FY67</accession>
<dbReference type="STRING" id="425104.Ssed_3186"/>
<dbReference type="GO" id="GO:0019878">
    <property type="term" value="P:lysine biosynthetic process via aminoadipic acid"/>
    <property type="evidence" value="ECO:0007669"/>
    <property type="project" value="TreeGrafter"/>
</dbReference>